<dbReference type="Gene3D" id="3.30.300.130">
    <property type="entry name" value="Fe-S cluster assembly (FSCA)"/>
    <property type="match status" value="1"/>
</dbReference>
<dbReference type="Gene3D" id="6.10.250.1280">
    <property type="match status" value="1"/>
</dbReference>
<proteinExistence type="inferred from homology"/>
<comment type="caution">
    <text evidence="5">The sequence shown here is derived from an EMBL/GenBank/DDBJ whole genome shotgun (WGS) entry which is preliminary data.</text>
</comment>
<dbReference type="InterPro" id="IPR034904">
    <property type="entry name" value="FSCA_dom_sf"/>
</dbReference>
<comment type="similarity">
    <text evidence="1">Belongs to the MIP18 family.</text>
</comment>
<dbReference type="PANTHER" id="PTHR12377:SF0">
    <property type="entry name" value="CYTOSOLIC IRON-SULFUR ASSEMBLY COMPONENT 2B"/>
    <property type="match status" value="1"/>
</dbReference>
<dbReference type="EMBL" id="JAGPYM010000001">
    <property type="protein sequence ID" value="KAH6900649.1"/>
    <property type="molecule type" value="Genomic_DNA"/>
</dbReference>
<dbReference type="InterPro" id="IPR039796">
    <property type="entry name" value="MIP18"/>
</dbReference>
<evidence type="ECO:0000313" key="6">
    <source>
        <dbReference type="Proteomes" id="UP000777438"/>
    </source>
</evidence>
<dbReference type="InterPro" id="IPR002744">
    <property type="entry name" value="MIP18-like"/>
</dbReference>
<dbReference type="SUPFAM" id="SSF117916">
    <property type="entry name" value="Fe-S cluster assembly (FSCA) domain-like"/>
    <property type="match status" value="1"/>
</dbReference>
<keyword evidence="6" id="KW-1185">Reference proteome</keyword>
<feature type="domain" description="MIP18 family-like" evidence="4">
    <location>
        <begin position="74"/>
        <end position="159"/>
    </location>
</feature>
<sequence>MATLDNANPTILSASQLPTRQKKALPRRGPESRYDDVVFAKPSYLSAPFCASSALAWSSANDGSDEFAAEAIDEQEIYDLISTISDPEHPVSLGQLSVINLCDIHITPSPSLGVPGPNEIVQVAVEITPTITHCSLATVIGLGVRVRLEQALPPNYRVDVTCKENSHNQDDQVNKQLGDKERVAAALENDTLKGVLDKMLETCA</sequence>
<name>A0A9P9AZV4_9HYPO</name>
<dbReference type="Proteomes" id="UP000777438">
    <property type="component" value="Unassembled WGS sequence"/>
</dbReference>
<evidence type="ECO:0000256" key="3">
    <source>
        <dbReference type="SAM" id="MobiDB-lite"/>
    </source>
</evidence>
<keyword evidence="2" id="KW-0159">Chromosome partition</keyword>
<gene>
    <name evidence="5" type="ORF">B0T10DRAFT_33479</name>
</gene>
<dbReference type="GO" id="GO:0051604">
    <property type="term" value="P:protein maturation"/>
    <property type="evidence" value="ECO:0007669"/>
    <property type="project" value="InterPro"/>
</dbReference>
<protein>
    <recommendedName>
        <fullName evidence="4">MIP18 family-like domain-containing protein</fullName>
    </recommendedName>
</protein>
<reference evidence="5 6" key="1">
    <citation type="journal article" date="2021" name="Nat. Commun.">
        <title>Genetic determinants of endophytism in the Arabidopsis root mycobiome.</title>
        <authorList>
            <person name="Mesny F."/>
            <person name="Miyauchi S."/>
            <person name="Thiergart T."/>
            <person name="Pickel B."/>
            <person name="Atanasova L."/>
            <person name="Karlsson M."/>
            <person name="Huettel B."/>
            <person name="Barry K.W."/>
            <person name="Haridas S."/>
            <person name="Chen C."/>
            <person name="Bauer D."/>
            <person name="Andreopoulos W."/>
            <person name="Pangilinan J."/>
            <person name="LaButti K."/>
            <person name="Riley R."/>
            <person name="Lipzen A."/>
            <person name="Clum A."/>
            <person name="Drula E."/>
            <person name="Henrissat B."/>
            <person name="Kohler A."/>
            <person name="Grigoriev I.V."/>
            <person name="Martin F.M."/>
            <person name="Hacquard S."/>
        </authorList>
    </citation>
    <scope>NUCLEOTIDE SEQUENCE [LARGE SCALE GENOMIC DNA]</scope>
    <source>
        <strain evidence="5 6">MPI-CAGE-CH-0241</strain>
    </source>
</reference>
<organism evidence="5 6">
    <name type="scientific">Thelonectria olida</name>
    <dbReference type="NCBI Taxonomy" id="1576542"/>
    <lineage>
        <taxon>Eukaryota</taxon>
        <taxon>Fungi</taxon>
        <taxon>Dikarya</taxon>
        <taxon>Ascomycota</taxon>
        <taxon>Pezizomycotina</taxon>
        <taxon>Sordariomycetes</taxon>
        <taxon>Hypocreomycetidae</taxon>
        <taxon>Hypocreales</taxon>
        <taxon>Nectriaceae</taxon>
        <taxon>Thelonectria</taxon>
    </lineage>
</organism>
<dbReference type="AlphaFoldDB" id="A0A9P9AZV4"/>
<evidence type="ECO:0000259" key="4">
    <source>
        <dbReference type="Pfam" id="PF01883"/>
    </source>
</evidence>
<evidence type="ECO:0000256" key="2">
    <source>
        <dbReference type="ARBA" id="ARBA00022829"/>
    </source>
</evidence>
<evidence type="ECO:0000256" key="1">
    <source>
        <dbReference type="ARBA" id="ARBA00010381"/>
    </source>
</evidence>
<evidence type="ECO:0000313" key="5">
    <source>
        <dbReference type="EMBL" id="KAH6900649.1"/>
    </source>
</evidence>
<dbReference type="OrthoDB" id="2746at2759"/>
<feature type="compositionally biased region" description="Polar residues" evidence="3">
    <location>
        <begin position="1"/>
        <end position="19"/>
    </location>
</feature>
<dbReference type="GO" id="GO:0007059">
    <property type="term" value="P:chromosome segregation"/>
    <property type="evidence" value="ECO:0007669"/>
    <property type="project" value="UniProtKB-KW"/>
</dbReference>
<dbReference type="Pfam" id="PF01883">
    <property type="entry name" value="FeS_assembly_P"/>
    <property type="match status" value="1"/>
</dbReference>
<feature type="region of interest" description="Disordered" evidence="3">
    <location>
        <begin position="1"/>
        <end position="31"/>
    </location>
</feature>
<dbReference type="PANTHER" id="PTHR12377">
    <property type="entry name" value="CYTOSOLIC IRON-SULFUR ASSEMBLY COMPONENT 2B-RELATED"/>
    <property type="match status" value="1"/>
</dbReference>
<accession>A0A9P9AZV4</accession>